<feature type="transmembrane region" description="Helical" evidence="1">
    <location>
        <begin position="6"/>
        <end position="32"/>
    </location>
</feature>
<dbReference type="PANTHER" id="PTHR47518">
    <property type="entry name" value="SERPENTINE RECEPTOR CLASS EPSILON-13-RELATED"/>
    <property type="match status" value="1"/>
</dbReference>
<evidence type="ECO:0000313" key="2">
    <source>
        <dbReference type="Proteomes" id="UP000035681"/>
    </source>
</evidence>
<sequence length="344" mass="40778">MLSIPMMVGIILCLATEIPLFILLPFITKFVLSRSSWHLYFKTTFLMLLLTVFLYVFSTFVVDILLIIMKKIPSYPTKKLEEKIYYFFVYAQVYTSAFIRSCNWILVIERITSTLKRKVYEKWHNYYFSIFICIIIILYGSIINNIKRIWSDFEDHYYTFSIAFDFITITVSIYLWFINVRLRRLTFNNTKDLSEKFQINENIRLIKLTLPLIISYIFINTGFNFLLNYGESIISDVDLILAYNDFAIFLAYIIIFTYILLKNNIIKYCSYNNSTNIVLSKRNSKIVESAHSNLTGKVRLNLKHQNSSPKNLTIQGKSIPINYKNEDYLRIITKACNYKYAYIF</sequence>
<feature type="transmembrane region" description="Helical" evidence="1">
    <location>
        <begin position="205"/>
        <end position="227"/>
    </location>
</feature>
<organism evidence="2 3">
    <name type="scientific">Strongyloides stercoralis</name>
    <name type="common">Threadworm</name>
    <dbReference type="NCBI Taxonomy" id="6248"/>
    <lineage>
        <taxon>Eukaryota</taxon>
        <taxon>Metazoa</taxon>
        <taxon>Ecdysozoa</taxon>
        <taxon>Nematoda</taxon>
        <taxon>Chromadorea</taxon>
        <taxon>Rhabditida</taxon>
        <taxon>Tylenchina</taxon>
        <taxon>Panagrolaimomorpha</taxon>
        <taxon>Strongyloidoidea</taxon>
        <taxon>Strongyloididae</taxon>
        <taxon>Strongyloides</taxon>
    </lineage>
</organism>
<feature type="transmembrane region" description="Helical" evidence="1">
    <location>
        <begin position="239"/>
        <end position="261"/>
    </location>
</feature>
<dbReference type="Proteomes" id="UP000035681">
    <property type="component" value="Unplaced"/>
</dbReference>
<dbReference type="WBParaSite" id="TCONS_00007822.p1">
    <property type="protein sequence ID" value="TCONS_00007822.p1"/>
    <property type="gene ID" value="XLOC_005827"/>
</dbReference>
<dbReference type="PANTHER" id="PTHR47518:SF9">
    <property type="entry name" value="SERPENTINE RECEPTOR, CLASS T"/>
    <property type="match status" value="1"/>
</dbReference>
<dbReference type="InterPro" id="IPR052854">
    <property type="entry name" value="Serpentine_rcpt_epsilon"/>
</dbReference>
<evidence type="ECO:0000313" key="3">
    <source>
        <dbReference type="WBParaSite" id="TCONS_00007822.p1"/>
    </source>
</evidence>
<keyword evidence="2" id="KW-1185">Reference proteome</keyword>
<accession>A0AAF5D8S2</accession>
<feature type="transmembrane region" description="Helical" evidence="1">
    <location>
        <begin position="126"/>
        <end position="146"/>
    </location>
</feature>
<evidence type="ECO:0000256" key="1">
    <source>
        <dbReference type="SAM" id="Phobius"/>
    </source>
</evidence>
<keyword evidence="1" id="KW-0812">Transmembrane</keyword>
<feature type="transmembrane region" description="Helical" evidence="1">
    <location>
        <begin position="44"/>
        <end position="69"/>
    </location>
</feature>
<reference evidence="3" key="1">
    <citation type="submission" date="2024-02" db="UniProtKB">
        <authorList>
            <consortium name="WormBaseParasite"/>
        </authorList>
    </citation>
    <scope>IDENTIFICATION</scope>
</reference>
<feature type="transmembrane region" description="Helical" evidence="1">
    <location>
        <begin position="84"/>
        <end position="106"/>
    </location>
</feature>
<name>A0AAF5D8S2_STRER</name>
<keyword evidence="1" id="KW-1133">Transmembrane helix</keyword>
<dbReference type="AlphaFoldDB" id="A0AAF5D8S2"/>
<protein>
    <submittedName>
        <fullName evidence="3">G-protein coupled receptors family 1 profile domain-containing protein</fullName>
    </submittedName>
</protein>
<feature type="transmembrane region" description="Helical" evidence="1">
    <location>
        <begin position="158"/>
        <end position="177"/>
    </location>
</feature>
<proteinExistence type="predicted"/>
<keyword evidence="1" id="KW-0472">Membrane</keyword>